<dbReference type="PRINTS" id="PR00081">
    <property type="entry name" value="GDHRDH"/>
</dbReference>
<dbReference type="GO" id="GO:0047936">
    <property type="term" value="F:glucose 1-dehydrogenase [NAD(P)+] activity"/>
    <property type="evidence" value="ECO:0007669"/>
    <property type="project" value="UniProtKB-EC"/>
</dbReference>
<feature type="domain" description="Ketoreductase" evidence="3">
    <location>
        <begin position="8"/>
        <end position="186"/>
    </location>
</feature>
<evidence type="ECO:0000256" key="1">
    <source>
        <dbReference type="ARBA" id="ARBA00006484"/>
    </source>
</evidence>
<gene>
    <name evidence="4" type="ORF">I8E28_12165</name>
</gene>
<dbReference type="Pfam" id="PF13561">
    <property type="entry name" value="adh_short_C2"/>
    <property type="match status" value="1"/>
</dbReference>
<proteinExistence type="inferred from homology"/>
<keyword evidence="5" id="KW-1185">Reference proteome</keyword>
<dbReference type="PANTHER" id="PTHR43669:SF3">
    <property type="entry name" value="ALCOHOL DEHYDROGENASE, PUTATIVE (AFU_ORTHOLOGUE AFUA_3G03445)-RELATED"/>
    <property type="match status" value="1"/>
</dbReference>
<evidence type="ECO:0000313" key="5">
    <source>
        <dbReference type="Proteomes" id="UP000617041"/>
    </source>
</evidence>
<dbReference type="EC" id="1.1.1.47" evidence="4"/>
<dbReference type="AlphaFoldDB" id="A0A934Q221"/>
<evidence type="ECO:0000256" key="2">
    <source>
        <dbReference type="ARBA" id="ARBA00023002"/>
    </source>
</evidence>
<comment type="similarity">
    <text evidence="1">Belongs to the short-chain dehydrogenases/reductases (SDR) family.</text>
</comment>
<dbReference type="PANTHER" id="PTHR43669">
    <property type="entry name" value="5-KETO-D-GLUCONATE 5-REDUCTASE"/>
    <property type="match status" value="1"/>
</dbReference>
<evidence type="ECO:0000259" key="3">
    <source>
        <dbReference type="SMART" id="SM00822"/>
    </source>
</evidence>
<evidence type="ECO:0000313" key="4">
    <source>
        <dbReference type="EMBL" id="MBK0393348.1"/>
    </source>
</evidence>
<dbReference type="RefSeq" id="WP_200788322.1">
    <property type="nucleotide sequence ID" value="NZ_JAEDAO010000001.1"/>
</dbReference>
<dbReference type="FunFam" id="3.40.50.720:FF:000084">
    <property type="entry name" value="Short-chain dehydrogenase reductase"/>
    <property type="match status" value="1"/>
</dbReference>
<dbReference type="Proteomes" id="UP000617041">
    <property type="component" value="Unassembled WGS sequence"/>
</dbReference>
<dbReference type="EMBL" id="JAEDAO010000001">
    <property type="protein sequence ID" value="MBK0393348.1"/>
    <property type="molecule type" value="Genomic_DNA"/>
</dbReference>
<dbReference type="NCBIfam" id="NF005559">
    <property type="entry name" value="PRK07231.1"/>
    <property type="match status" value="1"/>
</dbReference>
<dbReference type="SMART" id="SM00822">
    <property type="entry name" value="PKS_KR"/>
    <property type="match status" value="1"/>
</dbReference>
<dbReference type="Gene3D" id="3.40.50.720">
    <property type="entry name" value="NAD(P)-binding Rossmann-like Domain"/>
    <property type="match status" value="1"/>
</dbReference>
<dbReference type="PRINTS" id="PR00080">
    <property type="entry name" value="SDRFAMILY"/>
</dbReference>
<accession>A0A934Q221</accession>
<sequence>MAGRFDGKVALVTGAAGGIGLAVAQRFAGEGARLVLVDLDADALGRAHAALPKEAQVLEVVCDVSNEAGVQRCVRQVLDRFGALDVVVNNAGLMSFKPLEQFTGDDWLRILGVDLLGAFFFTKQAFLHMPRGGAVVNVASVHAVRTTPHVAPYAAAKAALLSLTRSSALEGRARDIRCNAVLPGAVETPMLRSNPEVQSGVEHIDPQELLQPDDIAAAVAFLASDDARHVQGATLVVDGGRLSEL</sequence>
<dbReference type="InterPro" id="IPR057326">
    <property type="entry name" value="KR_dom"/>
</dbReference>
<name>A0A934Q221_9BURK</name>
<comment type="caution">
    <text evidence="4">The sequence shown here is derived from an EMBL/GenBank/DDBJ whole genome shotgun (WGS) entry which is preliminary data.</text>
</comment>
<protein>
    <submittedName>
        <fullName evidence="4">Glucose 1-dehydrogenase</fullName>
        <ecNumber evidence="4">1.1.1.47</ecNumber>
    </submittedName>
</protein>
<dbReference type="InterPro" id="IPR002347">
    <property type="entry name" value="SDR_fam"/>
</dbReference>
<dbReference type="SUPFAM" id="SSF51735">
    <property type="entry name" value="NAD(P)-binding Rossmann-fold domains"/>
    <property type="match status" value="1"/>
</dbReference>
<keyword evidence="2 4" id="KW-0560">Oxidoreductase</keyword>
<dbReference type="InterPro" id="IPR036291">
    <property type="entry name" value="NAD(P)-bd_dom_sf"/>
</dbReference>
<dbReference type="CDD" id="cd05233">
    <property type="entry name" value="SDR_c"/>
    <property type="match status" value="1"/>
</dbReference>
<reference evidence="4" key="1">
    <citation type="submission" date="2020-12" db="EMBL/GenBank/DDBJ databases">
        <title>Ramlibacter sp. nov., isolated from a freshwater alga, Cryptomonas.</title>
        <authorList>
            <person name="Kim H.M."/>
            <person name="Jeon C.O."/>
        </authorList>
    </citation>
    <scope>NUCLEOTIDE SEQUENCE</scope>
    <source>
        <strain evidence="4">CrO1</strain>
    </source>
</reference>
<organism evidence="4 5">
    <name type="scientific">Ramlibacter algicola</name>
    <dbReference type="NCBI Taxonomy" id="2795217"/>
    <lineage>
        <taxon>Bacteria</taxon>
        <taxon>Pseudomonadati</taxon>
        <taxon>Pseudomonadota</taxon>
        <taxon>Betaproteobacteria</taxon>
        <taxon>Burkholderiales</taxon>
        <taxon>Comamonadaceae</taxon>
        <taxon>Ramlibacter</taxon>
    </lineage>
</organism>